<proteinExistence type="predicted"/>
<evidence type="ECO:0000313" key="4">
    <source>
        <dbReference type="EMBL" id="CAG1863078.1"/>
    </source>
</evidence>
<reference evidence="5" key="2">
    <citation type="submission" date="2021-05" db="UniProtKB">
        <authorList>
            <consortium name="EnsemblPlants"/>
        </authorList>
    </citation>
    <scope>IDENTIFICATION</scope>
    <source>
        <strain evidence="5">subsp. malaccensis</strain>
    </source>
</reference>
<reference evidence="4" key="1">
    <citation type="submission" date="2021-03" db="EMBL/GenBank/DDBJ databases">
        <authorList>
            <consortium name="Genoscope - CEA"/>
            <person name="William W."/>
        </authorList>
    </citation>
    <scope>NUCLEOTIDE SEQUENCE</scope>
    <source>
        <strain evidence="4">Doubled-haploid Pahang</strain>
    </source>
</reference>
<keyword evidence="3" id="KW-1133">Transmembrane helix</keyword>
<dbReference type="Gramene" id="Ma02_t25030.1">
    <property type="protein sequence ID" value="Ma02_p25030.1"/>
    <property type="gene ID" value="Ma02_g25030"/>
</dbReference>
<keyword evidence="6" id="KW-1185">Reference proteome</keyword>
<accession>A0A804I6P1</accession>
<keyword evidence="3" id="KW-0472">Membrane</keyword>
<dbReference type="EMBL" id="HG996467">
    <property type="protein sequence ID" value="CAG1863078.1"/>
    <property type="molecule type" value="Genomic_DNA"/>
</dbReference>
<dbReference type="PANTHER" id="PTHR11871">
    <property type="entry name" value="PROTEIN PHOSPHATASE PP2A REGULATORY SUBUNIT B"/>
    <property type="match status" value="1"/>
</dbReference>
<dbReference type="InterPro" id="IPR036322">
    <property type="entry name" value="WD40_repeat_dom_sf"/>
</dbReference>
<dbReference type="EnsemblPlants" id="Ma02_t25030.1">
    <property type="protein sequence ID" value="Ma02_p25030.1"/>
    <property type="gene ID" value="Ma02_g25030"/>
</dbReference>
<dbReference type="GO" id="GO:0000159">
    <property type="term" value="C:protein phosphatase type 2A complex"/>
    <property type="evidence" value="ECO:0007669"/>
    <property type="project" value="InterPro"/>
</dbReference>
<dbReference type="SUPFAM" id="SSF50978">
    <property type="entry name" value="WD40 repeat-like"/>
    <property type="match status" value="1"/>
</dbReference>
<dbReference type="Proteomes" id="UP000012960">
    <property type="component" value="Unplaced"/>
</dbReference>
<sequence>MLFGSASLCKFILIVAYNLLVASNVLFLYLTRNLLMTVWILQLSELYNGDFIFDKFDCCLSRDGRHFATGTYSNTFKVFCHDGGHTDGTRLEASKNPNRRESMIVPSKLFFFNHLASLSFVTGHENSRFDSSDEIPCDLDSKLIHLAWHPTTNLIACAAKCSLYTYYAESSFNA</sequence>
<dbReference type="GO" id="GO:0019888">
    <property type="term" value="F:protein phosphatase regulator activity"/>
    <property type="evidence" value="ECO:0007669"/>
    <property type="project" value="InterPro"/>
</dbReference>
<evidence type="ECO:0000313" key="6">
    <source>
        <dbReference type="Proteomes" id="UP000012960"/>
    </source>
</evidence>
<dbReference type="InParanoid" id="A0A804I6P1"/>
<evidence type="ECO:0000256" key="1">
    <source>
        <dbReference type="ARBA" id="ARBA00022574"/>
    </source>
</evidence>
<feature type="transmembrane region" description="Helical" evidence="3">
    <location>
        <begin position="12"/>
        <end position="30"/>
    </location>
</feature>
<gene>
    <name evidence="4" type="ORF">GSMUA_79730.1</name>
</gene>
<dbReference type="InterPro" id="IPR000009">
    <property type="entry name" value="PP2A_PR55"/>
</dbReference>
<evidence type="ECO:0000313" key="5">
    <source>
        <dbReference type="EnsemblPlants" id="Ma02_p25030.1"/>
    </source>
</evidence>
<evidence type="ECO:0000256" key="2">
    <source>
        <dbReference type="ARBA" id="ARBA00022737"/>
    </source>
</evidence>
<dbReference type="OMA" id="HENSRFD"/>
<name>A0A804I6P1_MUSAM</name>
<dbReference type="PRINTS" id="PR00600">
    <property type="entry name" value="PP2APR55"/>
</dbReference>
<evidence type="ECO:0000256" key="3">
    <source>
        <dbReference type="SAM" id="Phobius"/>
    </source>
</evidence>
<dbReference type="AlphaFoldDB" id="A0A804I6P1"/>
<keyword evidence="1" id="KW-0853">WD repeat</keyword>
<keyword evidence="2" id="KW-0677">Repeat</keyword>
<organism evidence="5 6">
    <name type="scientific">Musa acuminata subsp. malaccensis</name>
    <name type="common">Wild banana</name>
    <name type="synonym">Musa malaccensis</name>
    <dbReference type="NCBI Taxonomy" id="214687"/>
    <lineage>
        <taxon>Eukaryota</taxon>
        <taxon>Viridiplantae</taxon>
        <taxon>Streptophyta</taxon>
        <taxon>Embryophyta</taxon>
        <taxon>Tracheophyta</taxon>
        <taxon>Spermatophyta</taxon>
        <taxon>Magnoliopsida</taxon>
        <taxon>Liliopsida</taxon>
        <taxon>Zingiberales</taxon>
        <taxon>Musaceae</taxon>
        <taxon>Musa</taxon>
    </lineage>
</organism>
<protein>
    <submittedName>
        <fullName evidence="4">(wild Malaysian banana) hypothetical protein</fullName>
    </submittedName>
</protein>
<keyword evidence="3" id="KW-0812">Transmembrane</keyword>